<evidence type="ECO:0000256" key="1">
    <source>
        <dbReference type="SAM" id="Coils"/>
    </source>
</evidence>
<sequence>MIHPYFVASLMVGTVVVAYGVYIVYKEFAEEPILLHNTRGREGYRSDDEDSIIESEKNGLRRRRAKNDKNDRNDEEEQELLDKYSYLTALEQEIERKKKQLVDEERILYEKEQEIQQRKLHLQSINSQSSSNSDSEISPLTTQRKSSISSSETSASEIIVNYKPVLTEGTLPVNSNSPQSVISVKTGSSDENDQPRNKFSDVAAHTILSQHLSHITHQQQTPDPSIINQNSDILADSKTNPSSISEHSNHSTGYHQQHSYPVNNSHFIAKSIASEETWSEVDSVLSENIGSIMSSAVDIDMEEVDVIEH</sequence>
<keyword evidence="3" id="KW-0472">Membrane</keyword>
<feature type="compositionally biased region" description="Polar residues" evidence="2">
    <location>
        <begin position="172"/>
        <end position="189"/>
    </location>
</feature>
<dbReference type="Proteomes" id="UP000022910">
    <property type="component" value="Unassembled WGS sequence"/>
</dbReference>
<keyword evidence="1" id="KW-0175">Coiled coil</keyword>
<evidence type="ECO:0000256" key="2">
    <source>
        <dbReference type="SAM" id="MobiDB-lite"/>
    </source>
</evidence>
<feature type="compositionally biased region" description="Low complexity" evidence="2">
    <location>
        <begin position="123"/>
        <end position="138"/>
    </location>
</feature>
<feature type="region of interest" description="Disordered" evidence="2">
    <location>
        <begin position="234"/>
        <end position="256"/>
    </location>
</feature>
<dbReference type="OrthoDB" id="2385141at2759"/>
<feature type="coiled-coil region" evidence="1">
    <location>
        <begin position="87"/>
        <end position="114"/>
    </location>
</feature>
<accession>A0A015JDK6</accession>
<comment type="caution">
    <text evidence="4">The sequence shown here is derived from an EMBL/GenBank/DDBJ whole genome shotgun (WGS) entry which is preliminary data.</text>
</comment>
<feature type="region of interest" description="Disordered" evidence="2">
    <location>
        <begin position="168"/>
        <end position="197"/>
    </location>
</feature>
<keyword evidence="5" id="KW-1185">Reference proteome</keyword>
<protein>
    <submittedName>
        <fullName evidence="4">Uncharacterized protein</fullName>
    </submittedName>
</protein>
<gene>
    <name evidence="4" type="ORF">RirG_113430</name>
</gene>
<evidence type="ECO:0000256" key="3">
    <source>
        <dbReference type="SAM" id="Phobius"/>
    </source>
</evidence>
<feature type="region of interest" description="Disordered" evidence="2">
    <location>
        <begin position="41"/>
        <end position="78"/>
    </location>
</feature>
<organism evidence="4 5">
    <name type="scientific">Rhizophagus irregularis (strain DAOM 197198w)</name>
    <name type="common">Glomus intraradices</name>
    <dbReference type="NCBI Taxonomy" id="1432141"/>
    <lineage>
        <taxon>Eukaryota</taxon>
        <taxon>Fungi</taxon>
        <taxon>Fungi incertae sedis</taxon>
        <taxon>Mucoromycota</taxon>
        <taxon>Glomeromycotina</taxon>
        <taxon>Glomeromycetes</taxon>
        <taxon>Glomerales</taxon>
        <taxon>Glomeraceae</taxon>
        <taxon>Rhizophagus</taxon>
    </lineage>
</organism>
<proteinExistence type="predicted"/>
<dbReference type="AlphaFoldDB" id="A0A015JDK6"/>
<evidence type="ECO:0000313" key="5">
    <source>
        <dbReference type="Proteomes" id="UP000022910"/>
    </source>
</evidence>
<feature type="transmembrane region" description="Helical" evidence="3">
    <location>
        <begin position="6"/>
        <end position="25"/>
    </location>
</feature>
<dbReference type="HOGENOM" id="CLU_900607_0_0_1"/>
<evidence type="ECO:0000313" key="4">
    <source>
        <dbReference type="EMBL" id="EXX67547.1"/>
    </source>
</evidence>
<reference evidence="4 5" key="1">
    <citation type="submission" date="2014-02" db="EMBL/GenBank/DDBJ databases">
        <title>Single nucleus genome sequencing reveals high similarity among nuclei of an endomycorrhizal fungus.</title>
        <authorList>
            <person name="Lin K."/>
            <person name="Geurts R."/>
            <person name="Zhang Z."/>
            <person name="Limpens E."/>
            <person name="Saunders D.G."/>
            <person name="Mu D."/>
            <person name="Pang E."/>
            <person name="Cao H."/>
            <person name="Cha H."/>
            <person name="Lin T."/>
            <person name="Zhou Q."/>
            <person name="Shang Y."/>
            <person name="Li Y."/>
            <person name="Ivanov S."/>
            <person name="Sharma T."/>
            <person name="Velzen R.V."/>
            <person name="Ruijter N.D."/>
            <person name="Aanen D.K."/>
            <person name="Win J."/>
            <person name="Kamoun S."/>
            <person name="Bisseling T."/>
            <person name="Huang S."/>
        </authorList>
    </citation>
    <scope>NUCLEOTIDE SEQUENCE [LARGE SCALE GENOMIC DNA]</scope>
    <source>
        <strain evidence="5">DAOM197198w</strain>
    </source>
</reference>
<dbReference type="EMBL" id="JEMT01017689">
    <property type="protein sequence ID" value="EXX67547.1"/>
    <property type="molecule type" value="Genomic_DNA"/>
</dbReference>
<keyword evidence="3" id="KW-1133">Transmembrane helix</keyword>
<keyword evidence="3" id="KW-0812">Transmembrane</keyword>
<feature type="region of interest" description="Disordered" evidence="2">
    <location>
        <begin position="122"/>
        <end position="154"/>
    </location>
</feature>
<name>A0A015JDK6_RHIIW</name>
<dbReference type="SMR" id="A0A015JDK6"/>